<dbReference type="GO" id="GO:0005886">
    <property type="term" value="C:plasma membrane"/>
    <property type="evidence" value="ECO:0007669"/>
    <property type="project" value="TreeGrafter"/>
</dbReference>
<evidence type="ECO:0000313" key="8">
    <source>
        <dbReference type="EMBL" id="KXA89220.1"/>
    </source>
</evidence>
<comment type="caution">
    <text evidence="8">The sequence shown here is derived from an EMBL/GenBank/DDBJ whole genome shotgun (WGS) entry which is preliminary data.</text>
</comment>
<dbReference type="PROSITE" id="PS00198">
    <property type="entry name" value="4FE4S_FER_1"/>
    <property type="match status" value="2"/>
</dbReference>
<evidence type="ECO:0000313" key="9">
    <source>
        <dbReference type="Proteomes" id="UP000070184"/>
    </source>
</evidence>
<evidence type="ECO:0000259" key="7">
    <source>
        <dbReference type="PROSITE" id="PS51379"/>
    </source>
</evidence>
<proteinExistence type="inferred from homology"/>
<dbReference type="PANTHER" id="PTHR43255:SF1">
    <property type="entry name" value="IRON-SULFUR-BINDING OXIDOREDUCTASE FADF-RELATED"/>
    <property type="match status" value="1"/>
</dbReference>
<dbReference type="AlphaFoldDB" id="A0A133U4U8"/>
<dbReference type="InterPro" id="IPR017896">
    <property type="entry name" value="4Fe4S_Fe-S-bd"/>
</dbReference>
<dbReference type="EMBL" id="LHXK01000048">
    <property type="protein sequence ID" value="KXA89220.1"/>
    <property type="molecule type" value="Genomic_DNA"/>
</dbReference>
<dbReference type="GO" id="GO:0046872">
    <property type="term" value="F:metal ion binding"/>
    <property type="evidence" value="ECO:0007669"/>
    <property type="project" value="UniProtKB-KW"/>
</dbReference>
<keyword evidence="5" id="KW-0408">Iron</keyword>
<dbReference type="InterPro" id="IPR017900">
    <property type="entry name" value="4Fe4S_Fe_S_CS"/>
</dbReference>
<evidence type="ECO:0000256" key="1">
    <source>
        <dbReference type="ARBA" id="ARBA00007097"/>
    </source>
</evidence>
<dbReference type="GO" id="GO:0051539">
    <property type="term" value="F:4 iron, 4 sulfur cluster binding"/>
    <property type="evidence" value="ECO:0007669"/>
    <property type="project" value="UniProtKB-KW"/>
</dbReference>
<accession>A0A133U4U8</accession>
<gene>
    <name evidence="8" type="ORF">AKJ61_03335</name>
</gene>
<dbReference type="Gene3D" id="1.10.1060.10">
    <property type="entry name" value="Alpha-helical ferredoxin"/>
    <property type="match status" value="1"/>
</dbReference>
<dbReference type="Proteomes" id="UP000070184">
    <property type="component" value="Unassembled WGS sequence"/>
</dbReference>
<evidence type="ECO:0000256" key="4">
    <source>
        <dbReference type="ARBA" id="ARBA00023002"/>
    </source>
</evidence>
<comment type="similarity">
    <text evidence="1">Belongs to the HdrC family.</text>
</comment>
<dbReference type="Pfam" id="PF13183">
    <property type="entry name" value="Fer4_8"/>
    <property type="match status" value="1"/>
</dbReference>
<protein>
    <recommendedName>
        <fullName evidence="7">4Fe-4S ferredoxin-type domain-containing protein</fullName>
    </recommendedName>
</protein>
<evidence type="ECO:0000256" key="6">
    <source>
        <dbReference type="ARBA" id="ARBA00023014"/>
    </source>
</evidence>
<dbReference type="InterPro" id="IPR051460">
    <property type="entry name" value="HdrC_iron-sulfur_subunit"/>
</dbReference>
<keyword evidence="2" id="KW-0004">4Fe-4S</keyword>
<dbReference type="PANTHER" id="PTHR43255">
    <property type="entry name" value="IRON-SULFUR-BINDING OXIDOREDUCTASE FADF-RELATED-RELATED"/>
    <property type="match status" value="1"/>
</dbReference>
<dbReference type="PROSITE" id="PS51379">
    <property type="entry name" value="4FE4S_FER_2"/>
    <property type="match status" value="1"/>
</dbReference>
<keyword evidence="9" id="KW-1185">Reference proteome</keyword>
<keyword evidence="6" id="KW-0411">Iron-sulfur</keyword>
<feature type="domain" description="4Fe-4S ferredoxin-type" evidence="7">
    <location>
        <begin position="23"/>
        <end position="58"/>
    </location>
</feature>
<name>A0A133U4U8_9EURY</name>
<dbReference type="InterPro" id="IPR009051">
    <property type="entry name" value="Helical_ferredxn"/>
</dbReference>
<evidence type="ECO:0000256" key="5">
    <source>
        <dbReference type="ARBA" id="ARBA00023004"/>
    </source>
</evidence>
<dbReference type="GO" id="GO:0016491">
    <property type="term" value="F:oxidoreductase activity"/>
    <property type="evidence" value="ECO:0007669"/>
    <property type="project" value="UniProtKB-KW"/>
</dbReference>
<keyword evidence="3" id="KW-0479">Metal-binding</keyword>
<evidence type="ECO:0000256" key="3">
    <source>
        <dbReference type="ARBA" id="ARBA00022723"/>
    </source>
</evidence>
<sequence>MSSGVPEEDVVRESELEKGFVDKLASIDSSASKIRECIQCGLCSATCPLSNYMDHTPREIINLTRGGFKNEVLSSNTPWLCASCYSCLVDCPQKIEISEVMYVLKRLSAEEGYTPGIDSPTPSLLNAFVSEVRRNGRVSEPHFLLGFKLRRQGFALEKLMPIGLSLLRNGRLNFEIESIESTEDIKKIFDSLEDKS</sequence>
<organism evidence="8 9">
    <name type="scientific">candidate division MSBL1 archaeon SCGC-AAA259B11</name>
    <dbReference type="NCBI Taxonomy" id="1698260"/>
    <lineage>
        <taxon>Archaea</taxon>
        <taxon>Methanobacteriati</taxon>
        <taxon>Methanobacteriota</taxon>
        <taxon>candidate division MSBL1</taxon>
    </lineage>
</organism>
<keyword evidence="4" id="KW-0560">Oxidoreductase</keyword>
<evidence type="ECO:0000256" key="2">
    <source>
        <dbReference type="ARBA" id="ARBA00022485"/>
    </source>
</evidence>
<reference evidence="8 9" key="1">
    <citation type="journal article" date="2016" name="Sci. Rep.">
        <title>Metabolic traits of an uncultured archaeal lineage -MSBL1- from brine pools of the Red Sea.</title>
        <authorList>
            <person name="Mwirichia R."/>
            <person name="Alam I."/>
            <person name="Rashid M."/>
            <person name="Vinu M."/>
            <person name="Ba-Alawi W."/>
            <person name="Anthony Kamau A."/>
            <person name="Kamanda Ngugi D."/>
            <person name="Goker M."/>
            <person name="Klenk H.P."/>
            <person name="Bajic V."/>
            <person name="Stingl U."/>
        </authorList>
    </citation>
    <scope>NUCLEOTIDE SEQUENCE [LARGE SCALE GENOMIC DNA]</scope>
    <source>
        <strain evidence="8">SCGC-AAA259B11</strain>
    </source>
</reference>
<dbReference type="SUPFAM" id="SSF46548">
    <property type="entry name" value="alpha-helical ferredoxin"/>
    <property type="match status" value="1"/>
</dbReference>